<protein>
    <submittedName>
        <fullName evidence="1">6288_t:CDS:1</fullName>
    </submittedName>
</protein>
<accession>A0ACA9P3S2</accession>
<feature type="non-terminal residue" evidence="1">
    <location>
        <position position="57"/>
    </location>
</feature>
<comment type="caution">
    <text evidence="1">The sequence shown here is derived from an EMBL/GenBank/DDBJ whole genome shotgun (WGS) entry which is preliminary data.</text>
</comment>
<keyword evidence="2" id="KW-1185">Reference proteome</keyword>
<dbReference type="EMBL" id="CAJVPM010035120">
    <property type="protein sequence ID" value="CAG8689236.1"/>
    <property type="molecule type" value="Genomic_DNA"/>
</dbReference>
<sequence>MITKVEALVKKKYLIAEEKKEICKKKQKFLSILNTKLAEDYGVKKICISNILKQSSK</sequence>
<proteinExistence type="predicted"/>
<gene>
    <name evidence="1" type="ORF">SCALOS_LOCUS10064</name>
</gene>
<organism evidence="1 2">
    <name type="scientific">Scutellospora calospora</name>
    <dbReference type="NCBI Taxonomy" id="85575"/>
    <lineage>
        <taxon>Eukaryota</taxon>
        <taxon>Fungi</taxon>
        <taxon>Fungi incertae sedis</taxon>
        <taxon>Mucoromycota</taxon>
        <taxon>Glomeromycotina</taxon>
        <taxon>Glomeromycetes</taxon>
        <taxon>Diversisporales</taxon>
        <taxon>Gigasporaceae</taxon>
        <taxon>Scutellospora</taxon>
    </lineage>
</organism>
<evidence type="ECO:0000313" key="2">
    <source>
        <dbReference type="Proteomes" id="UP000789860"/>
    </source>
</evidence>
<name>A0ACA9P3S2_9GLOM</name>
<evidence type="ECO:0000313" key="1">
    <source>
        <dbReference type="EMBL" id="CAG8689236.1"/>
    </source>
</evidence>
<dbReference type="Proteomes" id="UP000789860">
    <property type="component" value="Unassembled WGS sequence"/>
</dbReference>
<reference evidence="1" key="1">
    <citation type="submission" date="2021-06" db="EMBL/GenBank/DDBJ databases">
        <authorList>
            <person name="Kallberg Y."/>
            <person name="Tangrot J."/>
            <person name="Rosling A."/>
        </authorList>
    </citation>
    <scope>NUCLEOTIDE SEQUENCE</scope>
    <source>
        <strain evidence="1">AU212A</strain>
    </source>
</reference>